<dbReference type="Proteomes" id="UP000005819">
    <property type="component" value="Unassembled WGS sequence"/>
</dbReference>
<comment type="caution">
    <text evidence="1">The sequence shown here is derived from an EMBL/GenBank/DDBJ whole genome shotgun (WGS) entry which is preliminary data.</text>
</comment>
<reference evidence="1" key="2">
    <citation type="submission" date="2013-09" db="EMBL/GenBank/DDBJ databases">
        <title>Draft genome sequence of Alistipes putredinis (DSM 17216).</title>
        <authorList>
            <person name="Sudarsanam P."/>
            <person name="Ley R."/>
            <person name="Guruge J."/>
            <person name="Turnbaugh P.J."/>
            <person name="Mahowald M."/>
            <person name="Liep D."/>
            <person name="Gordon J."/>
        </authorList>
    </citation>
    <scope>NUCLEOTIDE SEQUENCE</scope>
    <source>
        <strain evidence="1">DSM 17216</strain>
    </source>
</reference>
<dbReference type="HOGENOM" id="CLU_1782787_0_0_10"/>
<evidence type="ECO:0000313" key="1">
    <source>
        <dbReference type="EMBL" id="EDS03217.1"/>
    </source>
</evidence>
<proteinExistence type="predicted"/>
<reference evidence="1" key="1">
    <citation type="submission" date="2007-10" db="EMBL/GenBank/DDBJ databases">
        <authorList>
            <person name="Fulton L."/>
            <person name="Clifton S."/>
            <person name="Fulton B."/>
            <person name="Xu J."/>
            <person name="Minx P."/>
            <person name="Pepin K.H."/>
            <person name="Johnson M."/>
            <person name="Thiruvilangam P."/>
            <person name="Bhonagiri V."/>
            <person name="Nash W.E."/>
            <person name="Mardis E.R."/>
            <person name="Wilson R.K."/>
        </authorList>
    </citation>
    <scope>NUCLEOTIDE SEQUENCE [LARGE SCALE GENOMIC DNA]</scope>
    <source>
        <strain evidence="1">DSM 17216</strain>
    </source>
</reference>
<dbReference type="AlphaFoldDB" id="B0N032"/>
<name>B0N032_9BACT</name>
<organism evidence="1 2">
    <name type="scientific">Alistipes putredinis DSM 17216</name>
    <dbReference type="NCBI Taxonomy" id="445970"/>
    <lineage>
        <taxon>Bacteria</taxon>
        <taxon>Pseudomonadati</taxon>
        <taxon>Bacteroidota</taxon>
        <taxon>Bacteroidia</taxon>
        <taxon>Bacteroidales</taxon>
        <taxon>Rikenellaceae</taxon>
        <taxon>Alistipes</taxon>
    </lineage>
</organism>
<dbReference type="EMBL" id="ABFK02000020">
    <property type="protein sequence ID" value="EDS03217.1"/>
    <property type="molecule type" value="Genomic_DNA"/>
</dbReference>
<evidence type="ECO:0000313" key="2">
    <source>
        <dbReference type="Proteomes" id="UP000005819"/>
    </source>
</evidence>
<sequence>MKTVARGEFGIVKFSYHICKVRNYFVNLNVFDKRGQNDFTRSAGRRKQRMQFDVSDKRGRRGRLFARRRERGPQFAVFGRVVRDVVSGRENDRSTVSIYASEKGAFCNRRAGRRVREEKNGRSRCFLSPASSGVGRCGADLAERE</sequence>
<accession>B0N032</accession>
<keyword evidence="2" id="KW-1185">Reference proteome</keyword>
<gene>
    <name evidence="1" type="ORF">ALIPUT_02758</name>
</gene>
<protein>
    <submittedName>
        <fullName evidence="1">Uncharacterized protein</fullName>
    </submittedName>
</protein>